<evidence type="ECO:0000313" key="7">
    <source>
        <dbReference type="Proteomes" id="UP000271010"/>
    </source>
</evidence>
<dbReference type="Proteomes" id="UP000271010">
    <property type="component" value="Unassembled WGS sequence"/>
</dbReference>
<dbReference type="EC" id="3.1.1.61" evidence="2"/>
<comment type="caution">
    <text evidence="6">The sequence shown here is derived from an EMBL/GenBank/DDBJ whole genome shotgun (WGS) entry which is preliminary data.</text>
</comment>
<dbReference type="InterPro" id="IPR000673">
    <property type="entry name" value="Sig_transdc_resp-reg_Me-estase"/>
</dbReference>
<protein>
    <recommendedName>
        <fullName evidence="2">protein-glutamate methylesterase</fullName>
        <ecNumber evidence="2">3.1.1.61</ecNumber>
    </recommendedName>
</protein>
<keyword evidence="4" id="KW-0145">Chemotaxis</keyword>
<organism evidence="6 7">
    <name type="scientific">Rufibacter immobilis</name>
    <dbReference type="NCBI Taxonomy" id="1348778"/>
    <lineage>
        <taxon>Bacteria</taxon>
        <taxon>Pseudomonadati</taxon>
        <taxon>Bacteroidota</taxon>
        <taxon>Cytophagia</taxon>
        <taxon>Cytophagales</taxon>
        <taxon>Hymenobacteraceae</taxon>
        <taxon>Rufibacter</taxon>
    </lineage>
</organism>
<feature type="active site" evidence="4">
    <location>
        <position position="116"/>
    </location>
</feature>
<sequence length="453" mass="50514">MFFFSHVEALLGVKVNVKGCVYSSLSLVWTIPLQRYTPAKPNLQNFGPACSLQESWRWKCRTNTLQSCCLFPGFWCRLKIAGSGLAVFRRRPYNCLMRPTPTSITNHHDIVVIGTSAGGMSVLVKLLEQLPSDLPASIFIVQHLARNSNAHVLVDRLNRHTELVCEVAEHEKAFEPGHVYFCPQDHHLLLGRGRMLVTKGPRENLFRPAIDPLFRSSAAAYDSRVIGIILTGMLQDGTVGMQAVKRSGGLTMVQLPAEAEYPDMPQSVMNEMEVDYAVPVGEMGVLLQELVSVSASTDHKVPEDIKYEATIAERIMTNGNGHSEDMGVMGPQVPLTCPDCGGALWEVKNGHLGHLRCHAGHTFTPESYLIGNMEALEETMWVALRMLEERRTMLSSMADQDRKCGSQYWASTQEERAEELKVHIERIRKLLLANANAKNLDHQQGDEPEAERA</sequence>
<keyword evidence="1 4" id="KW-0378">Hydrolase</keyword>
<evidence type="ECO:0000256" key="4">
    <source>
        <dbReference type="PROSITE-ProRule" id="PRU00050"/>
    </source>
</evidence>
<dbReference type="AlphaFoldDB" id="A0A3M9N2E9"/>
<dbReference type="EMBL" id="RJJE01000003">
    <property type="protein sequence ID" value="RNI31906.1"/>
    <property type="molecule type" value="Genomic_DNA"/>
</dbReference>
<dbReference type="Gene3D" id="3.40.50.180">
    <property type="entry name" value="Methylesterase CheB, C-terminal domain"/>
    <property type="match status" value="1"/>
</dbReference>
<evidence type="ECO:0000256" key="2">
    <source>
        <dbReference type="ARBA" id="ARBA00039140"/>
    </source>
</evidence>
<proteinExistence type="predicted"/>
<feature type="domain" description="CheB-type methylesterase" evidence="5">
    <location>
        <begin position="99"/>
        <end position="294"/>
    </location>
</feature>
<feature type="active site" evidence="4">
    <location>
        <position position="143"/>
    </location>
</feature>
<evidence type="ECO:0000256" key="1">
    <source>
        <dbReference type="ARBA" id="ARBA00022801"/>
    </source>
</evidence>
<gene>
    <name evidence="6" type="ORF">EFA69_05190</name>
</gene>
<dbReference type="SUPFAM" id="SSF52738">
    <property type="entry name" value="Methylesterase CheB, C-terminal domain"/>
    <property type="match status" value="1"/>
</dbReference>
<dbReference type="GO" id="GO:0000156">
    <property type="term" value="F:phosphorelay response regulator activity"/>
    <property type="evidence" value="ECO:0007669"/>
    <property type="project" value="InterPro"/>
</dbReference>
<dbReference type="Pfam" id="PF01339">
    <property type="entry name" value="CheB_methylest"/>
    <property type="match status" value="1"/>
</dbReference>
<dbReference type="GO" id="GO:0006935">
    <property type="term" value="P:chemotaxis"/>
    <property type="evidence" value="ECO:0007669"/>
    <property type="project" value="UniProtKB-UniRule"/>
</dbReference>
<dbReference type="PANTHER" id="PTHR42872">
    <property type="entry name" value="PROTEIN-GLUTAMATE METHYLESTERASE/PROTEIN-GLUTAMINE GLUTAMINASE"/>
    <property type="match status" value="1"/>
</dbReference>
<evidence type="ECO:0000256" key="3">
    <source>
        <dbReference type="ARBA" id="ARBA00048267"/>
    </source>
</evidence>
<feature type="active site" evidence="4">
    <location>
        <position position="236"/>
    </location>
</feature>
<dbReference type="OrthoDB" id="1524092at2"/>
<dbReference type="PROSITE" id="PS50122">
    <property type="entry name" value="CHEB"/>
    <property type="match status" value="1"/>
</dbReference>
<keyword evidence="7" id="KW-1185">Reference proteome</keyword>
<dbReference type="InterPro" id="IPR035909">
    <property type="entry name" value="CheB_C"/>
</dbReference>
<dbReference type="CDD" id="cd16433">
    <property type="entry name" value="CheB"/>
    <property type="match status" value="1"/>
</dbReference>
<evidence type="ECO:0000313" key="6">
    <source>
        <dbReference type="EMBL" id="RNI31906.1"/>
    </source>
</evidence>
<dbReference type="PANTHER" id="PTHR42872:SF6">
    <property type="entry name" value="PROTEIN-GLUTAMATE METHYLESTERASE_PROTEIN-GLUTAMINE GLUTAMINASE"/>
    <property type="match status" value="1"/>
</dbReference>
<reference evidence="6 7" key="1">
    <citation type="submission" date="2018-11" db="EMBL/GenBank/DDBJ databases">
        <title>Rufibacter latericius sp. nov., isolated from water in Baiyang Lake.</title>
        <authorList>
            <person name="Yang Y."/>
        </authorList>
    </citation>
    <scope>NUCLEOTIDE SEQUENCE [LARGE SCALE GENOMIC DNA]</scope>
    <source>
        <strain evidence="6 7">MCC P1</strain>
    </source>
</reference>
<evidence type="ECO:0000259" key="5">
    <source>
        <dbReference type="PROSITE" id="PS50122"/>
    </source>
</evidence>
<comment type="catalytic activity">
    <reaction evidence="3">
        <text>[protein]-L-glutamate 5-O-methyl ester + H2O = L-glutamyl-[protein] + methanol + H(+)</text>
        <dbReference type="Rhea" id="RHEA:23236"/>
        <dbReference type="Rhea" id="RHEA-COMP:10208"/>
        <dbReference type="Rhea" id="RHEA-COMP:10311"/>
        <dbReference type="ChEBI" id="CHEBI:15377"/>
        <dbReference type="ChEBI" id="CHEBI:15378"/>
        <dbReference type="ChEBI" id="CHEBI:17790"/>
        <dbReference type="ChEBI" id="CHEBI:29973"/>
        <dbReference type="ChEBI" id="CHEBI:82795"/>
        <dbReference type="EC" id="3.1.1.61"/>
    </reaction>
</comment>
<name>A0A3M9N2E9_9BACT</name>
<dbReference type="GO" id="GO:0005737">
    <property type="term" value="C:cytoplasm"/>
    <property type="evidence" value="ECO:0007669"/>
    <property type="project" value="InterPro"/>
</dbReference>
<dbReference type="GO" id="GO:0008984">
    <property type="term" value="F:protein-glutamate methylesterase activity"/>
    <property type="evidence" value="ECO:0007669"/>
    <property type="project" value="UniProtKB-EC"/>
</dbReference>
<accession>A0A3M9N2E9</accession>